<evidence type="ECO:0000313" key="11">
    <source>
        <dbReference type="Proteomes" id="UP000248395"/>
    </source>
</evidence>
<protein>
    <recommendedName>
        <fullName evidence="8">Pyrophosphate--fructose 6-phosphate 1-phosphotransferase</fullName>
        <ecNumber evidence="8">2.7.1.90</ecNumber>
    </recommendedName>
    <alternativeName>
        <fullName evidence="8">6-phosphofructokinase, pyrophosphate dependent</fullName>
    </alternativeName>
    <alternativeName>
        <fullName evidence="8">PPi-dependent phosphofructokinase</fullName>
        <shortName evidence="8">PPi-PFK</shortName>
    </alternativeName>
    <alternativeName>
        <fullName evidence="8">Pyrophosphate-dependent 6-phosphofructose-1-kinase</fullName>
    </alternativeName>
</protein>
<dbReference type="InterPro" id="IPR022953">
    <property type="entry name" value="ATP_PFK"/>
</dbReference>
<evidence type="ECO:0000256" key="7">
    <source>
        <dbReference type="ARBA" id="ARBA00048072"/>
    </source>
</evidence>
<comment type="caution">
    <text evidence="10">The sequence shown here is derived from an EMBL/GenBank/DDBJ whole genome shotgun (WGS) entry which is preliminary data.</text>
</comment>
<feature type="binding site" evidence="8">
    <location>
        <position position="13"/>
    </location>
    <ligand>
        <name>diphosphate</name>
        <dbReference type="ChEBI" id="CHEBI:33019"/>
    </ligand>
</feature>
<dbReference type="GO" id="GO:0046872">
    <property type="term" value="F:metal ion binding"/>
    <property type="evidence" value="ECO:0007669"/>
    <property type="project" value="UniProtKB-KW"/>
</dbReference>
<dbReference type="NCBIfam" id="NF010675">
    <property type="entry name" value="PRK14072.1"/>
    <property type="match status" value="1"/>
</dbReference>
<keyword evidence="8" id="KW-0324">Glycolysis</keyword>
<evidence type="ECO:0000259" key="9">
    <source>
        <dbReference type="Pfam" id="PF00365"/>
    </source>
</evidence>
<feature type="binding site" evidence="8">
    <location>
        <position position="111"/>
    </location>
    <ligand>
        <name>Mg(2+)</name>
        <dbReference type="ChEBI" id="CHEBI:18420"/>
        <note>catalytic</note>
    </ligand>
</feature>
<feature type="active site" description="Proton acceptor" evidence="8">
    <location>
        <position position="141"/>
    </location>
</feature>
<name>A0A318K5L8_9NEIS</name>
<feature type="binding site" evidence="8">
    <location>
        <begin position="292"/>
        <end position="295"/>
    </location>
    <ligand>
        <name>substrate</name>
    </ligand>
</feature>
<comment type="caution">
    <text evidence="8">Lacks conserved residue(s) required for the propagation of feature annotation.</text>
</comment>
<comment type="activity regulation">
    <text evidence="8">Non-allosteric.</text>
</comment>
<comment type="similarity">
    <text evidence="8">Belongs to the phosphofructokinase type A (PFKA) family. PPi-dependent PFK group II subfamily. Clade 'B2' sub-subfamily.</text>
</comment>
<dbReference type="OrthoDB" id="9802503at2"/>
<feature type="domain" description="Phosphofructokinase" evidence="9">
    <location>
        <begin position="6"/>
        <end position="320"/>
    </location>
</feature>
<keyword evidence="4 8" id="KW-0479">Metal-binding</keyword>
<comment type="cofactor">
    <cofactor evidence="1 8">
        <name>Mg(2+)</name>
        <dbReference type="ChEBI" id="CHEBI:18420"/>
    </cofactor>
</comment>
<dbReference type="PANTHER" id="PTHR45770">
    <property type="entry name" value="ATP-DEPENDENT 6-PHOSPHOFRUCTOKINASE 1"/>
    <property type="match status" value="1"/>
</dbReference>
<dbReference type="Gene3D" id="3.40.50.460">
    <property type="entry name" value="Phosphofructokinase domain"/>
    <property type="match status" value="1"/>
</dbReference>
<evidence type="ECO:0000256" key="1">
    <source>
        <dbReference type="ARBA" id="ARBA00001946"/>
    </source>
</evidence>
<dbReference type="Pfam" id="PF00365">
    <property type="entry name" value="PFK"/>
    <property type="match status" value="1"/>
</dbReference>
<evidence type="ECO:0000313" key="10">
    <source>
        <dbReference type="EMBL" id="PXX49114.1"/>
    </source>
</evidence>
<dbReference type="EMBL" id="QJKC01000005">
    <property type="protein sequence ID" value="PXX49114.1"/>
    <property type="molecule type" value="Genomic_DNA"/>
</dbReference>
<dbReference type="UniPathway" id="UPA00109">
    <property type="reaction ID" value="UER00182"/>
</dbReference>
<dbReference type="InterPro" id="IPR011404">
    <property type="entry name" value="PPi-PFK"/>
</dbReference>
<feature type="site" description="Important for catalytic activity; stabilizes the transition state when the phosphoryl donor is PPi" evidence="8">
    <location>
        <position position="138"/>
    </location>
</feature>
<dbReference type="InterPro" id="IPR035966">
    <property type="entry name" value="PKF_sf"/>
</dbReference>
<evidence type="ECO:0000256" key="8">
    <source>
        <dbReference type="HAMAP-Rule" id="MF_01978"/>
    </source>
</evidence>
<keyword evidence="5 8" id="KW-0418">Kinase</keyword>
<keyword evidence="3 8" id="KW-0808">Transferase</keyword>
<proteinExistence type="inferred from homology"/>
<feature type="binding site" evidence="8">
    <location>
        <position position="242"/>
    </location>
    <ligand>
        <name>substrate</name>
    </ligand>
</feature>
<sequence length="405" mass="43537">MNQPRLLYLQSGGPTAVLNASAQGVIETARKLGISVYAARDGLAGLLEDRLVNTDGVSDHDIARLGFLPGGHFGVSRRMIGRFEECPADWLRMKEVLARHGIHYLLINGGNGSLGCAARLADFQRHTGHALHVIGVPKTIDNDLVGTDNSPGYGSAAKFLASTMLEVGMDMLSMGRGRVFIMEAMGRHTGWLAAAPAAARMHGGQAPHIVLLPEVPFDQDKFLAAVDASLAAHGQCAISVAEGLVDAAGRFVTEANASAVYGHEQLGGVGSWLAALLKRERGLSAHVAQVDYLQRAAGHLVSATDAAQAYQMGQKGVEWLQAGRSGVMAGIRRLSDHPYRWEVAEFPLSEVGDLEKAFPSHFISADGYGVTQAFLDYLLPLMEGERMPPFRQGLPDYRRIEWPPV</sequence>
<dbReference type="InterPro" id="IPR000023">
    <property type="entry name" value="Phosphofructokinase_dom"/>
</dbReference>
<dbReference type="SUPFAM" id="SSF53784">
    <property type="entry name" value="Phosphofructokinase"/>
    <property type="match status" value="1"/>
</dbReference>
<feature type="binding site" evidence="8">
    <location>
        <begin position="139"/>
        <end position="141"/>
    </location>
    <ligand>
        <name>substrate</name>
    </ligand>
</feature>
<evidence type="ECO:0000256" key="6">
    <source>
        <dbReference type="ARBA" id="ARBA00022842"/>
    </source>
</evidence>
<dbReference type="AlphaFoldDB" id="A0A318K5L8"/>
<dbReference type="PIRSF" id="PIRSF036483">
    <property type="entry name" value="PFK_XF0274"/>
    <property type="match status" value="1"/>
</dbReference>
<keyword evidence="6 8" id="KW-0460">Magnesium</keyword>
<evidence type="ECO:0000256" key="4">
    <source>
        <dbReference type="ARBA" id="ARBA00022723"/>
    </source>
</evidence>
<comment type="function">
    <text evidence="2 8">Catalyzes the phosphorylation of D-fructose 6-phosphate, the first committing step of glycolysis. Uses inorganic phosphate (PPi) as phosphoryl donor instead of ATP like common ATP-dependent phosphofructokinases (ATP-PFKs), which renders the reaction reversible, and can thus function both in glycolysis and gluconeogenesis. Consistently, PPi-PFK can replace the enzymes of both the forward (ATP-PFK) and reverse (fructose-bisphosphatase (FBPase)) reactions.</text>
</comment>
<dbReference type="GO" id="GO:0006002">
    <property type="term" value="P:fructose 6-phosphate metabolic process"/>
    <property type="evidence" value="ECO:0007669"/>
    <property type="project" value="InterPro"/>
</dbReference>
<keyword evidence="11" id="KW-1185">Reference proteome</keyword>
<dbReference type="InterPro" id="IPR050929">
    <property type="entry name" value="PFKA"/>
</dbReference>
<dbReference type="GO" id="GO:0005737">
    <property type="term" value="C:cytoplasm"/>
    <property type="evidence" value="ECO:0007669"/>
    <property type="project" value="UniProtKB-SubCell"/>
</dbReference>
<comment type="subunit">
    <text evidence="8">Homodimer.</text>
</comment>
<dbReference type="Proteomes" id="UP000248395">
    <property type="component" value="Unassembled WGS sequence"/>
</dbReference>
<feature type="binding site" evidence="8">
    <location>
        <begin position="185"/>
        <end position="187"/>
    </location>
    <ligand>
        <name>substrate</name>
    </ligand>
</feature>
<accession>A0A318K5L8</accession>
<gene>
    <name evidence="8" type="primary">pfp</name>
    <name evidence="10" type="ORF">DFR38_105157</name>
</gene>
<reference evidence="10 11" key="1">
    <citation type="submission" date="2018-05" db="EMBL/GenBank/DDBJ databases">
        <title>Genomic Encyclopedia of Type Strains, Phase IV (KMG-IV): sequencing the most valuable type-strain genomes for metagenomic binning, comparative biology and taxonomic classification.</title>
        <authorList>
            <person name="Goeker M."/>
        </authorList>
    </citation>
    <scope>NUCLEOTIDE SEQUENCE [LARGE SCALE GENOMIC DNA]</scope>
    <source>
        <strain evidence="10 11">DSM 25134</strain>
    </source>
</reference>
<evidence type="ECO:0000256" key="2">
    <source>
        <dbReference type="ARBA" id="ARBA00003138"/>
    </source>
</evidence>
<keyword evidence="8" id="KW-0963">Cytoplasm</keyword>
<evidence type="ECO:0000256" key="5">
    <source>
        <dbReference type="ARBA" id="ARBA00022777"/>
    </source>
</evidence>
<dbReference type="HAMAP" id="MF_01978">
    <property type="entry name" value="Phosphofructokinase_II_B2"/>
    <property type="match status" value="1"/>
</dbReference>
<dbReference type="Gene3D" id="3.40.50.450">
    <property type="match status" value="1"/>
</dbReference>
<dbReference type="GO" id="GO:0003872">
    <property type="term" value="F:6-phosphofructokinase activity"/>
    <property type="evidence" value="ECO:0007669"/>
    <property type="project" value="UniProtKB-UniRule"/>
</dbReference>
<dbReference type="EC" id="2.7.1.90" evidence="8"/>
<comment type="subcellular location">
    <subcellularLocation>
        <location evidence="8">Cytoplasm</location>
    </subcellularLocation>
</comment>
<comment type="catalytic activity">
    <reaction evidence="7 8">
        <text>beta-D-fructose 6-phosphate + diphosphate = beta-D-fructose 1,6-bisphosphate + phosphate + H(+)</text>
        <dbReference type="Rhea" id="RHEA:13613"/>
        <dbReference type="ChEBI" id="CHEBI:15378"/>
        <dbReference type="ChEBI" id="CHEBI:32966"/>
        <dbReference type="ChEBI" id="CHEBI:33019"/>
        <dbReference type="ChEBI" id="CHEBI:43474"/>
        <dbReference type="ChEBI" id="CHEBI:57634"/>
        <dbReference type="EC" id="2.7.1.90"/>
    </reaction>
</comment>
<dbReference type="RefSeq" id="WP_059286780.1">
    <property type="nucleotide sequence ID" value="NZ_LNQU01000109.1"/>
</dbReference>
<dbReference type="PRINTS" id="PR00476">
    <property type="entry name" value="PHFRCTKINASE"/>
</dbReference>
<organism evidence="10 11">
    <name type="scientific">Aquitalea magnusonii</name>
    <dbReference type="NCBI Taxonomy" id="332411"/>
    <lineage>
        <taxon>Bacteria</taxon>
        <taxon>Pseudomonadati</taxon>
        <taxon>Pseudomonadota</taxon>
        <taxon>Betaproteobacteria</taxon>
        <taxon>Neisseriales</taxon>
        <taxon>Chromobacteriaceae</taxon>
        <taxon>Aquitalea</taxon>
    </lineage>
</organism>
<comment type="pathway">
    <text evidence="8">Carbohydrate degradation; glycolysis; D-glyceraldehyde 3-phosphate and glycerone phosphate from D-glucose: step 3/4.</text>
</comment>
<dbReference type="GO" id="GO:0047334">
    <property type="term" value="F:diphosphate-fructose-6-phosphate 1-phosphotransferase activity"/>
    <property type="evidence" value="ECO:0007669"/>
    <property type="project" value="UniProtKB-EC"/>
</dbReference>
<evidence type="ECO:0000256" key="3">
    <source>
        <dbReference type="ARBA" id="ARBA00022679"/>
    </source>
</evidence>